<dbReference type="InterPro" id="IPR052729">
    <property type="entry name" value="Acyl/Acetyltrans_Enzymes"/>
</dbReference>
<sequence length="277" mass="29674">MKLRLALPRDLVRVLDWACAEGWNPGLDDASAFWAADQDGFFVAEVNDQIVAAISVVNHDADFAFLGLYLCQPAFRGRGIGYALWTEALKHAGSRTVGLDGVATQEANYAKSGFVKTGATARFEGGVPDLIKPGLRPTAQDDLAAIATLDRLANGYMRPRFLSGWLLGTETRQSFVCETDGQITGFATARLCHHGCKIGPVIAPDQEAALALMSGTSQALGASHVIVDVPDLQQDFRQALIAQGFEATFETARMYRGTPPNPPAAQTLYGIATMELG</sequence>
<gene>
    <name evidence="2" type="ORF">SAMN04488117_105181</name>
</gene>
<dbReference type="RefSeq" id="WP_074644858.1">
    <property type="nucleotide sequence ID" value="NZ_FNBL01000005.1"/>
</dbReference>
<keyword evidence="2" id="KW-0808">Transferase</keyword>
<dbReference type="Proteomes" id="UP000182284">
    <property type="component" value="Unassembled WGS sequence"/>
</dbReference>
<protein>
    <submittedName>
        <fullName evidence="2">Acetyltransferase (GNAT) domain-containing protein</fullName>
    </submittedName>
</protein>
<dbReference type="Gene3D" id="3.40.630.30">
    <property type="match status" value="1"/>
</dbReference>
<feature type="domain" description="N-acetyltransferase" evidence="1">
    <location>
        <begin position="1"/>
        <end position="150"/>
    </location>
</feature>
<evidence type="ECO:0000259" key="1">
    <source>
        <dbReference type="PROSITE" id="PS51186"/>
    </source>
</evidence>
<dbReference type="InterPro" id="IPR041496">
    <property type="entry name" value="YitH/HolE_GNAT"/>
</dbReference>
<proteinExistence type="predicted"/>
<dbReference type="Pfam" id="PF00583">
    <property type="entry name" value="Acetyltransf_1"/>
    <property type="match status" value="1"/>
</dbReference>
<dbReference type="GO" id="GO:0016747">
    <property type="term" value="F:acyltransferase activity, transferring groups other than amino-acyl groups"/>
    <property type="evidence" value="ECO:0007669"/>
    <property type="project" value="InterPro"/>
</dbReference>
<dbReference type="OrthoDB" id="20916at2"/>
<dbReference type="EMBL" id="FNBL01000005">
    <property type="protein sequence ID" value="SDF59536.1"/>
    <property type="molecule type" value="Genomic_DNA"/>
</dbReference>
<dbReference type="InterPro" id="IPR016181">
    <property type="entry name" value="Acyl_CoA_acyltransferase"/>
</dbReference>
<name>A0A1G7MD05_9RHOB</name>
<reference evidence="2 3" key="1">
    <citation type="submission" date="2016-10" db="EMBL/GenBank/DDBJ databases">
        <authorList>
            <person name="de Groot N.N."/>
        </authorList>
    </citation>
    <scope>NUCLEOTIDE SEQUENCE [LARGE SCALE GENOMIC DNA]</scope>
    <source>
        <strain evidence="2 3">DSM 27375</strain>
    </source>
</reference>
<evidence type="ECO:0000313" key="3">
    <source>
        <dbReference type="Proteomes" id="UP000182284"/>
    </source>
</evidence>
<dbReference type="SUPFAM" id="SSF55729">
    <property type="entry name" value="Acyl-CoA N-acyltransferases (Nat)"/>
    <property type="match status" value="1"/>
</dbReference>
<dbReference type="Gene3D" id="3.40.630.90">
    <property type="match status" value="1"/>
</dbReference>
<dbReference type="Pfam" id="PF18014">
    <property type="entry name" value="Acetyltransf_18"/>
    <property type="match status" value="1"/>
</dbReference>
<dbReference type="PANTHER" id="PTHR47237">
    <property type="entry name" value="SLL0310 PROTEIN"/>
    <property type="match status" value="1"/>
</dbReference>
<organism evidence="2 3">
    <name type="scientific">Celeribacter baekdonensis</name>
    <dbReference type="NCBI Taxonomy" id="875171"/>
    <lineage>
        <taxon>Bacteria</taxon>
        <taxon>Pseudomonadati</taxon>
        <taxon>Pseudomonadota</taxon>
        <taxon>Alphaproteobacteria</taxon>
        <taxon>Rhodobacterales</taxon>
        <taxon>Roseobacteraceae</taxon>
        <taxon>Celeribacter</taxon>
    </lineage>
</organism>
<dbReference type="PROSITE" id="PS51186">
    <property type="entry name" value="GNAT"/>
    <property type="match status" value="1"/>
</dbReference>
<accession>A0A1G7MD05</accession>
<dbReference type="AlphaFoldDB" id="A0A1G7MD05"/>
<dbReference type="CDD" id="cd04301">
    <property type="entry name" value="NAT_SF"/>
    <property type="match status" value="1"/>
</dbReference>
<dbReference type="PANTHER" id="PTHR47237:SF1">
    <property type="entry name" value="SLL0310 PROTEIN"/>
    <property type="match status" value="1"/>
</dbReference>
<dbReference type="InterPro" id="IPR000182">
    <property type="entry name" value="GNAT_dom"/>
</dbReference>
<evidence type="ECO:0000313" key="2">
    <source>
        <dbReference type="EMBL" id="SDF59536.1"/>
    </source>
</evidence>